<protein>
    <submittedName>
        <fullName evidence="4">Ankyrin repeat protein</fullName>
    </submittedName>
</protein>
<dbReference type="PANTHER" id="PTHR24193:SF121">
    <property type="entry name" value="ADA2A-CONTAINING COMPLEX COMPONENT 3, ISOFORM D"/>
    <property type="match status" value="1"/>
</dbReference>
<dbReference type="SMART" id="SM00248">
    <property type="entry name" value="ANK"/>
    <property type="match status" value="4"/>
</dbReference>
<evidence type="ECO:0000256" key="1">
    <source>
        <dbReference type="ARBA" id="ARBA00022737"/>
    </source>
</evidence>
<feature type="repeat" description="ANK" evidence="3">
    <location>
        <begin position="4"/>
        <end position="36"/>
    </location>
</feature>
<dbReference type="SUPFAM" id="SSF48403">
    <property type="entry name" value="Ankyrin repeat"/>
    <property type="match status" value="1"/>
</dbReference>
<keyword evidence="1" id="KW-0677">Repeat</keyword>
<keyword evidence="2 3" id="KW-0040">ANK repeat</keyword>
<dbReference type="Pfam" id="PF12796">
    <property type="entry name" value="Ank_2"/>
    <property type="match status" value="1"/>
</dbReference>
<evidence type="ECO:0000313" key="4">
    <source>
        <dbReference type="EMBL" id="KHJ82227.1"/>
    </source>
</evidence>
<dbReference type="Proteomes" id="UP000053660">
    <property type="component" value="Unassembled WGS sequence"/>
</dbReference>
<dbReference type="GO" id="GO:0005634">
    <property type="term" value="C:nucleus"/>
    <property type="evidence" value="ECO:0007669"/>
    <property type="project" value="TreeGrafter"/>
</dbReference>
<dbReference type="AlphaFoldDB" id="A0A0B1SFC7"/>
<dbReference type="InterPro" id="IPR002110">
    <property type="entry name" value="Ankyrin_rpt"/>
</dbReference>
<dbReference type="Pfam" id="PF00023">
    <property type="entry name" value="Ank"/>
    <property type="match status" value="1"/>
</dbReference>
<gene>
    <name evidence="4" type="ORF">OESDEN_18081</name>
</gene>
<evidence type="ECO:0000313" key="5">
    <source>
        <dbReference type="Proteomes" id="UP000053660"/>
    </source>
</evidence>
<dbReference type="GO" id="GO:0045944">
    <property type="term" value="P:positive regulation of transcription by RNA polymerase II"/>
    <property type="evidence" value="ECO:0007669"/>
    <property type="project" value="TreeGrafter"/>
</dbReference>
<dbReference type="InterPro" id="IPR036770">
    <property type="entry name" value="Ankyrin_rpt-contain_sf"/>
</dbReference>
<accession>A0A0B1SFC7</accession>
<dbReference type="PROSITE" id="PS50088">
    <property type="entry name" value="ANK_REPEAT"/>
    <property type="match status" value="2"/>
</dbReference>
<dbReference type="EMBL" id="KN581191">
    <property type="protein sequence ID" value="KHJ82227.1"/>
    <property type="molecule type" value="Genomic_DNA"/>
</dbReference>
<dbReference type="InterPro" id="IPR050663">
    <property type="entry name" value="Ankyrin-SOCS_Box"/>
</dbReference>
<feature type="non-terminal residue" evidence="4">
    <location>
        <position position="1"/>
    </location>
</feature>
<reference evidence="4 5" key="1">
    <citation type="submission" date="2014-03" db="EMBL/GenBank/DDBJ databases">
        <title>Draft genome of the hookworm Oesophagostomum dentatum.</title>
        <authorList>
            <person name="Mitreva M."/>
        </authorList>
    </citation>
    <scope>NUCLEOTIDE SEQUENCE [LARGE SCALE GENOMIC DNA]</scope>
    <source>
        <strain evidence="4 5">OD-Hann</strain>
    </source>
</reference>
<dbReference type="OrthoDB" id="7464126at2759"/>
<evidence type="ECO:0000256" key="2">
    <source>
        <dbReference type="ARBA" id="ARBA00023043"/>
    </source>
</evidence>
<evidence type="ECO:0000256" key="3">
    <source>
        <dbReference type="PROSITE-ProRule" id="PRU00023"/>
    </source>
</evidence>
<proteinExistence type="predicted"/>
<dbReference type="Gene3D" id="1.25.40.20">
    <property type="entry name" value="Ankyrin repeat-containing domain"/>
    <property type="match status" value="2"/>
</dbReference>
<name>A0A0B1SFC7_OESDE</name>
<dbReference type="PROSITE" id="PS50297">
    <property type="entry name" value="ANK_REP_REGION"/>
    <property type="match status" value="2"/>
</dbReference>
<dbReference type="PANTHER" id="PTHR24193">
    <property type="entry name" value="ANKYRIN REPEAT PROTEIN"/>
    <property type="match status" value="1"/>
</dbReference>
<organism evidence="4 5">
    <name type="scientific">Oesophagostomum dentatum</name>
    <name type="common">Nodular worm</name>
    <dbReference type="NCBI Taxonomy" id="61180"/>
    <lineage>
        <taxon>Eukaryota</taxon>
        <taxon>Metazoa</taxon>
        <taxon>Ecdysozoa</taxon>
        <taxon>Nematoda</taxon>
        <taxon>Chromadorea</taxon>
        <taxon>Rhabditida</taxon>
        <taxon>Rhabditina</taxon>
        <taxon>Rhabditomorpha</taxon>
        <taxon>Strongyloidea</taxon>
        <taxon>Strongylidae</taxon>
        <taxon>Oesophagostomum</taxon>
    </lineage>
</organism>
<keyword evidence="5" id="KW-1185">Reference proteome</keyword>
<feature type="repeat" description="ANK" evidence="3">
    <location>
        <begin position="73"/>
        <end position="105"/>
    </location>
</feature>
<sequence>RMKGELTPLHLAAYNSYRTVVQTLVEMGADKEARDASSRTPLLLASGSIASNGAFTVEYLVKNKAEVNVSDNHGLTPLHWAASKGLERTVGFLLKGGADVDRPDDRGRNALHMAALTRSRVTQGVGRLLYVNYASTSTGAILME</sequence>
<dbReference type="GO" id="GO:0000976">
    <property type="term" value="F:transcription cis-regulatory region binding"/>
    <property type="evidence" value="ECO:0007669"/>
    <property type="project" value="TreeGrafter"/>
</dbReference>